<comment type="subunit">
    <text evidence="13">The complex is composed of six subunits: RnfA, RnfB, RnfC, RnfD, RnfE and RnfG.</text>
</comment>
<keyword evidence="14" id="KW-0812">Transmembrane</keyword>
<feature type="binding site" evidence="13">
    <location>
        <position position="51"/>
    </location>
    <ligand>
        <name>[4Fe-4S] cluster</name>
        <dbReference type="ChEBI" id="CHEBI:49883"/>
        <label>1</label>
    </ligand>
</feature>
<keyword evidence="18" id="KW-1185">Reference proteome</keyword>
<keyword evidence="2 13" id="KW-1003">Cell membrane</keyword>
<keyword evidence="7 13" id="KW-1278">Translocase</keyword>
<evidence type="ECO:0000256" key="12">
    <source>
        <dbReference type="ARBA" id="ARBA00067794"/>
    </source>
</evidence>
<organism evidence="17 18">
    <name type="scientific">Psittacicella hinzii</name>
    <dbReference type="NCBI Taxonomy" id="2028575"/>
    <lineage>
        <taxon>Bacteria</taxon>
        <taxon>Pseudomonadati</taxon>
        <taxon>Pseudomonadota</taxon>
        <taxon>Gammaproteobacteria</taxon>
        <taxon>Pasteurellales</taxon>
        <taxon>Psittacicellaceae</taxon>
        <taxon>Psittacicella</taxon>
    </lineage>
</organism>
<keyword evidence="9 13" id="KW-0408">Iron</keyword>
<keyword evidence="11 13" id="KW-0472">Membrane</keyword>
<dbReference type="PROSITE" id="PS51379">
    <property type="entry name" value="4FE4S_FER_2"/>
    <property type="match status" value="2"/>
</dbReference>
<dbReference type="PROSITE" id="PS00198">
    <property type="entry name" value="4FE4S_FER_1"/>
    <property type="match status" value="1"/>
</dbReference>
<feature type="binding site" evidence="13">
    <location>
        <position position="117"/>
    </location>
    <ligand>
        <name>[4Fe-4S] cluster</name>
        <dbReference type="ChEBI" id="CHEBI:49883"/>
        <label>2</label>
    </ligand>
</feature>
<name>A0A3A1Y2S6_9GAMM</name>
<proteinExistence type="inferred from homology"/>
<evidence type="ECO:0000256" key="3">
    <source>
        <dbReference type="ARBA" id="ARBA00022485"/>
    </source>
</evidence>
<dbReference type="FunFam" id="1.10.15.40:FF:000001">
    <property type="entry name" value="Ion-translocating oxidoreductase complex subunit B"/>
    <property type="match status" value="1"/>
</dbReference>
<dbReference type="InterPro" id="IPR017896">
    <property type="entry name" value="4Fe4S_Fe-S-bd"/>
</dbReference>
<dbReference type="GO" id="GO:0022900">
    <property type="term" value="P:electron transport chain"/>
    <property type="evidence" value="ECO:0007669"/>
    <property type="project" value="UniProtKB-UniRule"/>
</dbReference>
<feature type="binding site" evidence="13">
    <location>
        <position position="121"/>
    </location>
    <ligand>
        <name>[4Fe-4S] cluster</name>
        <dbReference type="ChEBI" id="CHEBI:49883"/>
        <label>3</label>
    </ligand>
</feature>
<evidence type="ECO:0000259" key="15">
    <source>
        <dbReference type="PROSITE" id="PS51379"/>
    </source>
</evidence>
<feature type="binding site" evidence="13">
    <location>
        <position position="48"/>
    </location>
    <ligand>
        <name>[4Fe-4S] cluster</name>
        <dbReference type="ChEBI" id="CHEBI:49883"/>
        <label>1</label>
    </ligand>
</feature>
<evidence type="ECO:0000256" key="8">
    <source>
        <dbReference type="ARBA" id="ARBA00022982"/>
    </source>
</evidence>
<dbReference type="GO" id="GO:0009055">
    <property type="term" value="F:electron transfer activity"/>
    <property type="evidence" value="ECO:0007669"/>
    <property type="project" value="InterPro"/>
</dbReference>
<dbReference type="EC" id="7.-.-.-" evidence="13"/>
<dbReference type="RefSeq" id="WP_119525183.1">
    <property type="nucleotide sequence ID" value="NZ_NRHC01000049.1"/>
</dbReference>
<comment type="cofactor">
    <cofactor evidence="13">
        <name>[4Fe-4S] cluster</name>
        <dbReference type="ChEBI" id="CHEBI:49883"/>
    </cofactor>
    <text evidence="13">Binds 3 [4Fe-4S] clusters.</text>
</comment>
<dbReference type="GO" id="GO:0051539">
    <property type="term" value="F:4 iron, 4 sulfur cluster binding"/>
    <property type="evidence" value="ECO:0007669"/>
    <property type="project" value="UniProtKB-UniRule"/>
</dbReference>
<keyword evidence="3 13" id="KW-0004">4Fe-4S</keyword>
<keyword evidence="6 13" id="KW-0677">Repeat</keyword>
<evidence type="ECO:0000256" key="5">
    <source>
        <dbReference type="ARBA" id="ARBA00022723"/>
    </source>
</evidence>
<feature type="binding site" evidence="13">
    <location>
        <position position="141"/>
    </location>
    <ligand>
        <name>[4Fe-4S] cluster</name>
        <dbReference type="ChEBI" id="CHEBI:49883"/>
        <label>3</label>
    </ligand>
</feature>
<feature type="binding site" evidence="13">
    <location>
        <position position="72"/>
    </location>
    <ligand>
        <name>[4Fe-4S] cluster</name>
        <dbReference type="ChEBI" id="CHEBI:49883"/>
        <label>1</label>
    </ligand>
</feature>
<evidence type="ECO:0000313" key="17">
    <source>
        <dbReference type="EMBL" id="RIY32612.1"/>
    </source>
</evidence>
<evidence type="ECO:0000259" key="16">
    <source>
        <dbReference type="PROSITE" id="PS51656"/>
    </source>
</evidence>
<evidence type="ECO:0000256" key="13">
    <source>
        <dbReference type="HAMAP-Rule" id="MF_00463"/>
    </source>
</evidence>
<evidence type="ECO:0000256" key="14">
    <source>
        <dbReference type="SAM" id="Phobius"/>
    </source>
</evidence>
<dbReference type="EMBL" id="NRHC01000049">
    <property type="protein sequence ID" value="RIY32612.1"/>
    <property type="molecule type" value="Genomic_DNA"/>
</dbReference>
<dbReference type="PANTHER" id="PTHR42859:SF3">
    <property type="entry name" value="ION-TRANSLOCATING OXIDOREDUCTASE COMPLEX SUBUNIT B"/>
    <property type="match status" value="1"/>
</dbReference>
<comment type="caution">
    <text evidence="17">The sequence shown here is derived from an EMBL/GenBank/DDBJ whole genome shotgun (WGS) entry which is preliminary data.</text>
</comment>
<keyword evidence="10 13" id="KW-0411">Iron-sulfur</keyword>
<feature type="region of interest" description="Hydrophobic" evidence="13">
    <location>
        <begin position="1"/>
        <end position="25"/>
    </location>
</feature>
<comment type="caution">
    <text evidence="13">Lacks conserved residue(s) required for the propagation of feature annotation.</text>
</comment>
<protein>
    <recommendedName>
        <fullName evidence="12 13">Ion-translocating oxidoreductase complex subunit B</fullName>
        <ecNumber evidence="13">7.-.-.-</ecNumber>
    </recommendedName>
    <alternativeName>
        <fullName evidence="13">Rnf electron transport complex subunit B</fullName>
    </alternativeName>
</protein>
<dbReference type="InterPro" id="IPR050294">
    <property type="entry name" value="RnfB_subfamily"/>
</dbReference>
<comment type="function">
    <text evidence="13">Part of a membrane-bound complex that couples electron transfer with translocation of ions across the membrane.</text>
</comment>
<dbReference type="InterPro" id="IPR010207">
    <property type="entry name" value="Elect_transpt_cplx_RnfB/RsxB"/>
</dbReference>
<dbReference type="Proteomes" id="UP000265691">
    <property type="component" value="Unassembled WGS sequence"/>
</dbReference>
<feature type="binding site" evidence="13">
    <location>
        <position position="151"/>
    </location>
    <ligand>
        <name>[4Fe-4S] cluster</name>
        <dbReference type="ChEBI" id="CHEBI:49883"/>
        <label>2</label>
    </ligand>
</feature>
<evidence type="ECO:0000256" key="10">
    <source>
        <dbReference type="ARBA" id="ARBA00023014"/>
    </source>
</evidence>
<dbReference type="AlphaFoldDB" id="A0A3A1Y2S6"/>
<evidence type="ECO:0000313" key="18">
    <source>
        <dbReference type="Proteomes" id="UP000265691"/>
    </source>
</evidence>
<comment type="similarity">
    <text evidence="13">Belongs to the 4Fe4S bacterial-type ferredoxin family. RnfB subfamily.</text>
</comment>
<evidence type="ECO:0000256" key="4">
    <source>
        <dbReference type="ARBA" id="ARBA00022519"/>
    </source>
</evidence>
<dbReference type="Pfam" id="PF04060">
    <property type="entry name" value="FeS"/>
    <property type="match status" value="1"/>
</dbReference>
<dbReference type="PROSITE" id="PS51656">
    <property type="entry name" value="4FE4S"/>
    <property type="match status" value="1"/>
</dbReference>
<feature type="domain" description="4Fe-4S" evidence="16">
    <location>
        <begin position="31"/>
        <end position="89"/>
    </location>
</feature>
<dbReference type="Gene3D" id="1.10.15.40">
    <property type="entry name" value="Electron transport complex subunit B, putative Fe-S cluster"/>
    <property type="match status" value="1"/>
</dbReference>
<evidence type="ECO:0000256" key="7">
    <source>
        <dbReference type="ARBA" id="ARBA00022967"/>
    </source>
</evidence>
<gene>
    <name evidence="13" type="primary">rnfB</name>
    <name evidence="17" type="ORF">CKF54_04505</name>
</gene>
<keyword evidence="5 13" id="KW-0479">Metal-binding</keyword>
<sequence>MLIVWISIIFAILAIVVGVIITIAQKIFAVKEDPIVEKIDNLLPQTQCGQCGYPGCLPYAQALADGDEINKCIPGGQDLVVKLAELLDREVPAEQLEEPEDLVAIIREQDCIGCLHCIEACPVDAIIGAKKLLHVIIPDYCTGCKLCVDPCPVKCIDMIPRPKEINKYSKIRTESNFPKGVTASSLIKVNNLPAHDSYLNLNNLNPEQAQELSNASATSNSQSYNSKLVARLAAKIAQAQEENSKSDN</sequence>
<accession>A0A3A1Y2S6</accession>
<dbReference type="Gene3D" id="3.30.70.20">
    <property type="match status" value="1"/>
</dbReference>
<evidence type="ECO:0000256" key="2">
    <source>
        <dbReference type="ARBA" id="ARBA00022475"/>
    </source>
</evidence>
<feature type="binding site" evidence="13">
    <location>
        <position position="144"/>
    </location>
    <ligand>
        <name>[4Fe-4S] cluster</name>
        <dbReference type="ChEBI" id="CHEBI:49883"/>
        <label>3</label>
    </ligand>
</feature>
<dbReference type="GO" id="GO:0005886">
    <property type="term" value="C:plasma membrane"/>
    <property type="evidence" value="ECO:0007669"/>
    <property type="project" value="UniProtKB-SubCell"/>
</dbReference>
<feature type="binding site" evidence="13">
    <location>
        <position position="147"/>
    </location>
    <ligand>
        <name>[4Fe-4S] cluster</name>
        <dbReference type="ChEBI" id="CHEBI:49883"/>
        <label>3</label>
    </ligand>
</feature>
<keyword evidence="14" id="KW-1133">Transmembrane helix</keyword>
<feature type="domain" description="4Fe-4S ferredoxin-type" evidence="15">
    <location>
        <begin position="102"/>
        <end position="131"/>
    </location>
</feature>
<comment type="subcellular location">
    <subcellularLocation>
        <location evidence="13">Cell inner membrane</location>
    </subcellularLocation>
</comment>
<dbReference type="PANTHER" id="PTHR42859">
    <property type="entry name" value="OXIDOREDUCTASE"/>
    <property type="match status" value="1"/>
</dbReference>
<dbReference type="InterPro" id="IPR017900">
    <property type="entry name" value="4Fe4S_Fe_S_CS"/>
</dbReference>
<evidence type="ECO:0000256" key="11">
    <source>
        <dbReference type="ARBA" id="ARBA00023136"/>
    </source>
</evidence>
<dbReference type="InterPro" id="IPR007202">
    <property type="entry name" value="4Fe-4S_dom"/>
</dbReference>
<evidence type="ECO:0000256" key="9">
    <source>
        <dbReference type="ARBA" id="ARBA00023004"/>
    </source>
</evidence>
<dbReference type="HAMAP" id="MF_00463">
    <property type="entry name" value="RsxB_RnfB"/>
    <property type="match status" value="1"/>
</dbReference>
<dbReference type="GO" id="GO:0046872">
    <property type="term" value="F:metal ion binding"/>
    <property type="evidence" value="ECO:0007669"/>
    <property type="project" value="UniProtKB-KW"/>
</dbReference>
<evidence type="ECO:0000256" key="1">
    <source>
        <dbReference type="ARBA" id="ARBA00022448"/>
    </source>
</evidence>
<feature type="binding site" evidence="13">
    <location>
        <position position="111"/>
    </location>
    <ligand>
        <name>[4Fe-4S] cluster</name>
        <dbReference type="ChEBI" id="CHEBI:49883"/>
        <label>2</label>
    </ligand>
</feature>
<feature type="domain" description="4Fe-4S ferredoxin-type" evidence="15">
    <location>
        <begin position="132"/>
        <end position="161"/>
    </location>
</feature>
<feature type="binding site" evidence="13">
    <location>
        <position position="56"/>
    </location>
    <ligand>
        <name>[4Fe-4S] cluster</name>
        <dbReference type="ChEBI" id="CHEBI:49883"/>
        <label>1</label>
    </ligand>
</feature>
<feature type="transmembrane region" description="Helical" evidence="14">
    <location>
        <begin position="6"/>
        <end position="24"/>
    </location>
</feature>
<keyword evidence="4 13" id="KW-0997">Cell inner membrane</keyword>
<keyword evidence="8 13" id="KW-0249">Electron transport</keyword>
<evidence type="ECO:0000256" key="6">
    <source>
        <dbReference type="ARBA" id="ARBA00022737"/>
    </source>
</evidence>
<reference evidence="17 18" key="1">
    <citation type="submission" date="2017-08" db="EMBL/GenBank/DDBJ databases">
        <title>Reclassification of Bisgaard taxon 37 and 44.</title>
        <authorList>
            <person name="Christensen H."/>
        </authorList>
    </citation>
    <scope>NUCLEOTIDE SEQUENCE [LARGE SCALE GENOMIC DNA]</scope>
    <source>
        <strain evidence="17 18">B96_3</strain>
    </source>
</reference>
<dbReference type="SUPFAM" id="SSF54862">
    <property type="entry name" value="4Fe-4S ferredoxins"/>
    <property type="match status" value="1"/>
</dbReference>
<dbReference type="NCBIfam" id="NF003475">
    <property type="entry name" value="PRK05113.1"/>
    <property type="match status" value="1"/>
</dbReference>
<dbReference type="OrthoDB" id="9789936at2"/>
<dbReference type="Pfam" id="PF14697">
    <property type="entry name" value="Fer4_21"/>
    <property type="match status" value="1"/>
</dbReference>
<feature type="binding site" evidence="13">
    <location>
        <position position="114"/>
    </location>
    <ligand>
        <name>[4Fe-4S] cluster</name>
        <dbReference type="ChEBI" id="CHEBI:49883"/>
        <label>2</label>
    </ligand>
</feature>
<dbReference type="NCBIfam" id="TIGR01944">
    <property type="entry name" value="rnfB"/>
    <property type="match status" value="1"/>
</dbReference>
<keyword evidence="1 13" id="KW-0813">Transport</keyword>